<dbReference type="Pfam" id="PF00151">
    <property type="entry name" value="Lipase"/>
    <property type="match status" value="1"/>
</dbReference>
<protein>
    <recommendedName>
        <fullName evidence="6">Lipase domain-containing protein</fullName>
    </recommendedName>
</protein>
<dbReference type="PRINTS" id="PR00821">
    <property type="entry name" value="TAGLIPASE"/>
</dbReference>
<accession>A0A9J6BID5</accession>
<dbReference type="Gene3D" id="3.40.50.1820">
    <property type="entry name" value="alpha/beta hydrolase"/>
    <property type="match status" value="1"/>
</dbReference>
<dbReference type="GO" id="GO:0016042">
    <property type="term" value="P:lipid catabolic process"/>
    <property type="evidence" value="ECO:0007669"/>
    <property type="project" value="TreeGrafter"/>
</dbReference>
<dbReference type="PANTHER" id="PTHR11610:SF37">
    <property type="entry name" value="GH01208P"/>
    <property type="match status" value="1"/>
</dbReference>
<evidence type="ECO:0000256" key="5">
    <source>
        <dbReference type="SAM" id="SignalP"/>
    </source>
</evidence>
<dbReference type="OrthoDB" id="199913at2759"/>
<organism evidence="7 8">
    <name type="scientific">Polypedilum vanderplanki</name>
    <name type="common">Sleeping chironomid midge</name>
    <dbReference type="NCBI Taxonomy" id="319348"/>
    <lineage>
        <taxon>Eukaryota</taxon>
        <taxon>Metazoa</taxon>
        <taxon>Ecdysozoa</taxon>
        <taxon>Arthropoda</taxon>
        <taxon>Hexapoda</taxon>
        <taxon>Insecta</taxon>
        <taxon>Pterygota</taxon>
        <taxon>Neoptera</taxon>
        <taxon>Endopterygota</taxon>
        <taxon>Diptera</taxon>
        <taxon>Nematocera</taxon>
        <taxon>Chironomoidea</taxon>
        <taxon>Chironomidae</taxon>
        <taxon>Chironominae</taxon>
        <taxon>Polypedilum</taxon>
        <taxon>Polypedilum</taxon>
    </lineage>
</organism>
<dbReference type="GO" id="GO:0016298">
    <property type="term" value="F:lipase activity"/>
    <property type="evidence" value="ECO:0007669"/>
    <property type="project" value="InterPro"/>
</dbReference>
<dbReference type="InterPro" id="IPR013818">
    <property type="entry name" value="Lipase"/>
</dbReference>
<evidence type="ECO:0000259" key="6">
    <source>
        <dbReference type="Pfam" id="PF00151"/>
    </source>
</evidence>
<dbReference type="InterPro" id="IPR029058">
    <property type="entry name" value="AB_hydrolase_fold"/>
</dbReference>
<proteinExistence type="inferred from homology"/>
<dbReference type="AlphaFoldDB" id="A0A9J6BID5"/>
<evidence type="ECO:0000256" key="3">
    <source>
        <dbReference type="ARBA" id="ARBA00022525"/>
    </source>
</evidence>
<evidence type="ECO:0000256" key="1">
    <source>
        <dbReference type="ARBA" id="ARBA00004613"/>
    </source>
</evidence>
<reference evidence="7" key="1">
    <citation type="submission" date="2021-03" db="EMBL/GenBank/DDBJ databases">
        <title>Chromosome level genome of the anhydrobiotic midge Polypedilum vanderplanki.</title>
        <authorList>
            <person name="Yoshida Y."/>
            <person name="Kikawada T."/>
            <person name="Gusev O."/>
        </authorList>
    </citation>
    <scope>NUCLEOTIDE SEQUENCE</scope>
    <source>
        <strain evidence="7">NIAS01</strain>
        <tissue evidence="7">Whole body or cell culture</tissue>
    </source>
</reference>
<dbReference type="EMBL" id="JADBJN010000004">
    <property type="protein sequence ID" value="KAG5669190.1"/>
    <property type="molecule type" value="Genomic_DNA"/>
</dbReference>
<evidence type="ECO:0000256" key="2">
    <source>
        <dbReference type="ARBA" id="ARBA00010701"/>
    </source>
</evidence>
<keyword evidence="3" id="KW-0964">Secreted</keyword>
<feature type="chain" id="PRO_5039900546" description="Lipase domain-containing protein" evidence="5">
    <location>
        <begin position="17"/>
        <end position="371"/>
    </location>
</feature>
<evidence type="ECO:0000256" key="4">
    <source>
        <dbReference type="RuleBase" id="RU004262"/>
    </source>
</evidence>
<keyword evidence="8" id="KW-1185">Reference proteome</keyword>
<dbReference type="GO" id="GO:0005615">
    <property type="term" value="C:extracellular space"/>
    <property type="evidence" value="ECO:0007669"/>
    <property type="project" value="TreeGrafter"/>
</dbReference>
<dbReference type="FunFam" id="3.40.50.1820:FF:000122">
    <property type="entry name" value="Vitellogenin-3-like Protein"/>
    <property type="match status" value="1"/>
</dbReference>
<comment type="caution">
    <text evidence="7">The sequence shown here is derived from an EMBL/GenBank/DDBJ whole genome shotgun (WGS) entry which is preliminary data.</text>
</comment>
<comment type="similarity">
    <text evidence="2 4">Belongs to the AB hydrolase superfamily. Lipase family.</text>
</comment>
<dbReference type="Proteomes" id="UP001107558">
    <property type="component" value="Chromosome 4"/>
</dbReference>
<evidence type="ECO:0000313" key="8">
    <source>
        <dbReference type="Proteomes" id="UP001107558"/>
    </source>
</evidence>
<name>A0A9J6BID5_POLVA</name>
<dbReference type="GO" id="GO:0017171">
    <property type="term" value="F:serine hydrolase activity"/>
    <property type="evidence" value="ECO:0007669"/>
    <property type="project" value="TreeGrafter"/>
</dbReference>
<comment type="subcellular location">
    <subcellularLocation>
        <location evidence="1">Secreted</location>
    </subcellularLocation>
</comment>
<keyword evidence="5" id="KW-0732">Signal</keyword>
<feature type="signal peptide" evidence="5">
    <location>
        <begin position="1"/>
        <end position="16"/>
    </location>
</feature>
<feature type="domain" description="Lipase" evidence="6">
    <location>
        <begin position="97"/>
        <end position="361"/>
    </location>
</feature>
<evidence type="ECO:0000313" key="7">
    <source>
        <dbReference type="EMBL" id="KAG5669190.1"/>
    </source>
</evidence>
<gene>
    <name evidence="7" type="ORF">PVAND_017084</name>
</gene>
<dbReference type="SUPFAM" id="SSF53474">
    <property type="entry name" value="alpha/beta-Hydrolases"/>
    <property type="match status" value="1"/>
</dbReference>
<sequence length="371" mass="41557">MKIFLAFAFLIKFSTSVPVNNGQLDNANLTEFMGSRIYVPGEDLTRFGINSDNTTIFEAQFAPHFGVNNGQIMTFAIWTSVNTAKLVFFHGKTYEERTRFDLSQAPEILKHDKFDNERPTVLYLHGYLENLECESIHVIVDAYLQRNDHNIIVLDWSKLAYGLYFMGAVPNLQKLSDPLSDSILDLINAGLDINKLHVVGHSLGGQLAGATAKHIKEKSNKALKLRRISALDPAFPGFYPQMFYNHIDKYDAKFVDVIHTNGAMAGAPISTGTVDFWPNSGEFLQPGCMEAVCSHHRSWRYWAESVASKDGEQNFPAVKCTSWSDFKTGRCDEDNFTYMGIACPTTVVGDYYLETNKAGPYAKGTAGMDFY</sequence>
<dbReference type="InterPro" id="IPR000734">
    <property type="entry name" value="TAG_lipase"/>
</dbReference>
<dbReference type="PANTHER" id="PTHR11610">
    <property type="entry name" value="LIPASE"/>
    <property type="match status" value="1"/>
</dbReference>